<dbReference type="RefSeq" id="WP_272436033.1">
    <property type="nucleotide sequence ID" value="NZ_JAMQKB010000005.1"/>
</dbReference>
<dbReference type="EMBL" id="JAMQKB010000005">
    <property type="protein sequence ID" value="MDC3424229.1"/>
    <property type="molecule type" value="Genomic_DNA"/>
</dbReference>
<protein>
    <submittedName>
        <fullName evidence="1">Uncharacterized protein</fullName>
    </submittedName>
</protein>
<evidence type="ECO:0000313" key="1">
    <source>
        <dbReference type="EMBL" id="MDC3424229.1"/>
    </source>
</evidence>
<proteinExistence type="predicted"/>
<dbReference type="Proteomes" id="UP001145050">
    <property type="component" value="Unassembled WGS sequence"/>
</dbReference>
<keyword evidence="2" id="KW-1185">Reference proteome</keyword>
<gene>
    <name evidence="1" type="ORF">NC797_06870</name>
</gene>
<comment type="caution">
    <text evidence="1">The sequence shown here is derived from an EMBL/GenBank/DDBJ whole genome shotgun (WGS) entry which is preliminary data.</text>
</comment>
<sequence>MKELHFGEMEEGVTYFSSDSPYKNFTEIRRKQDIIQVSFIEINNEKKINTVSYPIEIIHLVDGYQKATLEDLTLNLFKGVAIKIYQLFENGQLPDSIESKISIEP</sequence>
<dbReference type="AlphaFoldDB" id="A0A9X3WVK8"/>
<organism evidence="1 2">
    <name type="scientific">Terrihalobacillus insolitus</name>
    <dbReference type="NCBI Taxonomy" id="2950438"/>
    <lineage>
        <taxon>Bacteria</taxon>
        <taxon>Bacillati</taxon>
        <taxon>Bacillota</taxon>
        <taxon>Bacilli</taxon>
        <taxon>Bacillales</taxon>
        <taxon>Bacillaceae</taxon>
        <taxon>Terrihalobacillus</taxon>
    </lineage>
</organism>
<evidence type="ECO:0000313" key="2">
    <source>
        <dbReference type="Proteomes" id="UP001145050"/>
    </source>
</evidence>
<accession>A0A9X3WVK8</accession>
<name>A0A9X3WVK8_9BACI</name>
<reference evidence="1" key="1">
    <citation type="submission" date="2022-06" db="EMBL/GenBank/DDBJ databases">
        <title>Aquibacillus sp. a new bacterium isolated from soil saline samples.</title>
        <authorList>
            <person name="Galisteo C."/>
            <person name="De La Haba R."/>
            <person name="Sanchez-Porro C."/>
            <person name="Ventosa A."/>
        </authorList>
    </citation>
    <scope>NUCLEOTIDE SEQUENCE</scope>
    <source>
        <strain evidence="1">3ASR75-11</strain>
    </source>
</reference>